<dbReference type="PANTHER" id="PTHR22595:SF79">
    <property type="entry name" value="CHITINASE 12"/>
    <property type="match status" value="1"/>
</dbReference>
<evidence type="ECO:0000256" key="1">
    <source>
        <dbReference type="ARBA" id="ARBA00022669"/>
    </source>
</evidence>
<keyword evidence="6" id="KW-1185">Reference proteome</keyword>
<dbReference type="InterPro" id="IPR023346">
    <property type="entry name" value="Lysozyme-like_dom_sf"/>
</dbReference>
<dbReference type="GO" id="GO:0008061">
    <property type="term" value="F:chitin binding"/>
    <property type="evidence" value="ECO:0007669"/>
    <property type="project" value="UniProtKB-KW"/>
</dbReference>
<evidence type="ECO:0000256" key="2">
    <source>
        <dbReference type="ARBA" id="ARBA00022821"/>
    </source>
</evidence>
<keyword evidence="1" id="KW-0147">Chitin-binding</keyword>
<dbReference type="Proteomes" id="UP001187192">
    <property type="component" value="Unassembled WGS sequence"/>
</dbReference>
<protein>
    <recommendedName>
        <fullName evidence="4">Glycoside hydrolase family 19 catalytic domain-containing protein</fullName>
    </recommendedName>
</protein>
<name>A0AA88D6R4_FICCA</name>
<dbReference type="SUPFAM" id="SSF53955">
    <property type="entry name" value="Lysozyme-like"/>
    <property type="match status" value="1"/>
</dbReference>
<dbReference type="GO" id="GO:0006032">
    <property type="term" value="P:chitin catabolic process"/>
    <property type="evidence" value="ECO:0007669"/>
    <property type="project" value="InterPro"/>
</dbReference>
<dbReference type="GO" id="GO:0016998">
    <property type="term" value="P:cell wall macromolecule catabolic process"/>
    <property type="evidence" value="ECO:0007669"/>
    <property type="project" value="InterPro"/>
</dbReference>
<dbReference type="Pfam" id="PF00182">
    <property type="entry name" value="Glyco_hydro_19"/>
    <property type="match status" value="1"/>
</dbReference>
<proteinExistence type="predicted"/>
<comment type="caution">
    <text evidence="5">The sequence shown here is derived from an EMBL/GenBank/DDBJ whole genome shotgun (WGS) entry which is preliminary data.</text>
</comment>
<dbReference type="GO" id="GO:0004568">
    <property type="term" value="F:chitinase activity"/>
    <property type="evidence" value="ECO:0007669"/>
    <property type="project" value="InterPro"/>
</dbReference>
<sequence length="116" mass="12486">MLKMVNFPGDIAKLRKSALRVTTANQAINGLAFLANDIMAEKNKPSCHDVVIGAWTPTEADVAANQLSGYGVITNLFNGGECGHGLDKRVAKRIGFYERYCGMLGVSTADNLDCYS</sequence>
<gene>
    <name evidence="5" type="ORF">TIFTF001_002179</name>
</gene>
<reference evidence="5" key="1">
    <citation type="submission" date="2023-07" db="EMBL/GenBank/DDBJ databases">
        <title>draft genome sequence of fig (Ficus carica).</title>
        <authorList>
            <person name="Takahashi T."/>
            <person name="Nishimura K."/>
        </authorList>
    </citation>
    <scope>NUCLEOTIDE SEQUENCE</scope>
</reference>
<dbReference type="InterPro" id="IPR000726">
    <property type="entry name" value="Glyco_hydro_19_cat"/>
</dbReference>
<evidence type="ECO:0000259" key="4">
    <source>
        <dbReference type="Pfam" id="PF00182"/>
    </source>
</evidence>
<dbReference type="EMBL" id="BTGU01000002">
    <property type="protein sequence ID" value="GMN28779.1"/>
    <property type="molecule type" value="Genomic_DNA"/>
</dbReference>
<dbReference type="PANTHER" id="PTHR22595">
    <property type="entry name" value="CHITINASE-RELATED"/>
    <property type="match status" value="1"/>
</dbReference>
<keyword evidence="3" id="KW-1015">Disulfide bond</keyword>
<evidence type="ECO:0000313" key="6">
    <source>
        <dbReference type="Proteomes" id="UP001187192"/>
    </source>
</evidence>
<dbReference type="Gene3D" id="1.10.530.10">
    <property type="match status" value="1"/>
</dbReference>
<dbReference type="GO" id="GO:0050832">
    <property type="term" value="P:defense response to fungus"/>
    <property type="evidence" value="ECO:0007669"/>
    <property type="project" value="TreeGrafter"/>
</dbReference>
<dbReference type="CDD" id="cd00325">
    <property type="entry name" value="chitinase_GH19"/>
    <property type="match status" value="1"/>
</dbReference>
<feature type="domain" description="Glycoside hydrolase family 19 catalytic" evidence="4">
    <location>
        <begin position="39"/>
        <end position="114"/>
    </location>
</feature>
<accession>A0AA88D6R4</accession>
<dbReference type="AlphaFoldDB" id="A0AA88D6R4"/>
<evidence type="ECO:0000313" key="5">
    <source>
        <dbReference type="EMBL" id="GMN28779.1"/>
    </source>
</evidence>
<keyword evidence="2" id="KW-0611">Plant defense</keyword>
<organism evidence="5 6">
    <name type="scientific">Ficus carica</name>
    <name type="common">Common fig</name>
    <dbReference type="NCBI Taxonomy" id="3494"/>
    <lineage>
        <taxon>Eukaryota</taxon>
        <taxon>Viridiplantae</taxon>
        <taxon>Streptophyta</taxon>
        <taxon>Embryophyta</taxon>
        <taxon>Tracheophyta</taxon>
        <taxon>Spermatophyta</taxon>
        <taxon>Magnoliopsida</taxon>
        <taxon>eudicotyledons</taxon>
        <taxon>Gunneridae</taxon>
        <taxon>Pentapetalae</taxon>
        <taxon>rosids</taxon>
        <taxon>fabids</taxon>
        <taxon>Rosales</taxon>
        <taxon>Moraceae</taxon>
        <taxon>Ficeae</taxon>
        <taxon>Ficus</taxon>
    </lineage>
</organism>
<evidence type="ECO:0000256" key="3">
    <source>
        <dbReference type="ARBA" id="ARBA00023157"/>
    </source>
</evidence>